<dbReference type="Gene3D" id="3.50.50.60">
    <property type="entry name" value="FAD/NAD(P)-binding domain"/>
    <property type="match status" value="1"/>
</dbReference>
<evidence type="ECO:0000256" key="1">
    <source>
        <dbReference type="ARBA" id="ARBA00005593"/>
    </source>
</evidence>
<feature type="compositionally biased region" description="Acidic residues" evidence="2">
    <location>
        <begin position="655"/>
        <end position="664"/>
    </location>
</feature>
<dbReference type="SUPFAM" id="SSF51905">
    <property type="entry name" value="FAD/NAD(P)-binding domain"/>
    <property type="match status" value="1"/>
</dbReference>
<reference evidence="3 4" key="1">
    <citation type="submission" date="2024-09" db="EMBL/GenBank/DDBJ databases">
        <title>Genome sequencing and assembly of Phytophthora oleae, isolate VK10A, causative agent of rot of olive drupes.</title>
        <authorList>
            <person name="Conti Taguali S."/>
            <person name="Riolo M."/>
            <person name="La Spada F."/>
            <person name="Cacciola S.O."/>
            <person name="Dionisio G."/>
        </authorList>
    </citation>
    <scope>NUCLEOTIDE SEQUENCE [LARGE SCALE GENOMIC DNA]</scope>
    <source>
        <strain evidence="3 4">VK10A</strain>
    </source>
</reference>
<dbReference type="Gene3D" id="1.10.405.10">
    <property type="entry name" value="Guanine Nucleotide Dissociation Inhibitor, domain 1"/>
    <property type="match status" value="1"/>
</dbReference>
<comment type="similarity">
    <text evidence="1">Belongs to the Rab GDI family.</text>
</comment>
<dbReference type="InterPro" id="IPR018203">
    <property type="entry name" value="GDP_dissociation_inhibitor"/>
</dbReference>
<name>A0ABD3F9E5_9STRA</name>
<feature type="region of interest" description="Disordered" evidence="2">
    <location>
        <begin position="496"/>
        <end position="520"/>
    </location>
</feature>
<comment type="caution">
    <text evidence="3">The sequence shown here is derived from an EMBL/GenBank/DDBJ whole genome shotgun (WGS) entry which is preliminary data.</text>
</comment>
<dbReference type="AlphaFoldDB" id="A0ABD3F9E5"/>
<dbReference type="Proteomes" id="UP001632037">
    <property type="component" value="Unassembled WGS sequence"/>
</dbReference>
<evidence type="ECO:0008006" key="5">
    <source>
        <dbReference type="Google" id="ProtNLM"/>
    </source>
</evidence>
<keyword evidence="4" id="KW-1185">Reference proteome</keyword>
<dbReference type="EMBL" id="JBIMZQ010000028">
    <property type="protein sequence ID" value="KAL3663368.1"/>
    <property type="molecule type" value="Genomic_DNA"/>
</dbReference>
<evidence type="ECO:0000256" key="2">
    <source>
        <dbReference type="SAM" id="MobiDB-lite"/>
    </source>
</evidence>
<dbReference type="PANTHER" id="PTHR11787">
    <property type="entry name" value="RAB GDP-DISSOCIATION INHIBITOR"/>
    <property type="match status" value="1"/>
</dbReference>
<organism evidence="3 4">
    <name type="scientific">Phytophthora oleae</name>
    <dbReference type="NCBI Taxonomy" id="2107226"/>
    <lineage>
        <taxon>Eukaryota</taxon>
        <taxon>Sar</taxon>
        <taxon>Stramenopiles</taxon>
        <taxon>Oomycota</taxon>
        <taxon>Peronosporomycetes</taxon>
        <taxon>Peronosporales</taxon>
        <taxon>Peronosporaceae</taxon>
        <taxon>Phytophthora</taxon>
    </lineage>
</organism>
<gene>
    <name evidence="3" type="ORF">V7S43_011774</name>
</gene>
<accession>A0ABD3F9E5</accession>
<feature type="compositionally biased region" description="Acidic residues" evidence="2">
    <location>
        <begin position="613"/>
        <end position="623"/>
    </location>
</feature>
<dbReference type="PRINTS" id="PR00891">
    <property type="entry name" value="RABGDIREP"/>
</dbReference>
<evidence type="ECO:0000313" key="4">
    <source>
        <dbReference type="Proteomes" id="UP001632037"/>
    </source>
</evidence>
<feature type="compositionally biased region" description="Polar residues" evidence="2">
    <location>
        <begin position="506"/>
        <end position="515"/>
    </location>
</feature>
<dbReference type="Pfam" id="PF00996">
    <property type="entry name" value="GDI"/>
    <property type="match status" value="3"/>
</dbReference>
<dbReference type="PANTHER" id="PTHR11787:SF4">
    <property type="entry name" value="CHM, RAB ESCORT PROTEIN 1"/>
    <property type="match status" value="1"/>
</dbReference>
<dbReference type="InterPro" id="IPR036188">
    <property type="entry name" value="FAD/NAD-bd_sf"/>
</dbReference>
<evidence type="ECO:0000313" key="3">
    <source>
        <dbReference type="EMBL" id="KAL3663368.1"/>
    </source>
</evidence>
<protein>
    <recommendedName>
        <fullName evidence="5">Rab proteins geranylgeranyltransferase component</fullName>
    </recommendedName>
</protein>
<sequence>MDASLKETEYDVLLLGTGMVEGILAGALARIGKKVLHLDQNDYYGSNYASFPLAQFLRWTKNETIAPRNFGGEEESSQVEAKPVAIDDEKQQILPMKSSFECRLLEEGFSDEATKEDMLKQSSSFSIDVNPRLMLSSEQLVETLITSGVGRYLEFAAIERTYVHLQPTASGSKTEEGQEPDTVWEVPCSKKDVFQSKLLGMVEKRQLMKFLQFVADYGETHILHEDVKTKNERTLALGRALKRPQNKASQADGDAELAEYLDKPFQELLEKHFKLSSKLQQVVVYCVGLESFPVTKNQMSARDGLAAVYRYVASIGRFTGTAFLAPLYGISELAQSFCRLGAVYGGIYVLRAPIDGFVLDSETKELRGVRCSDGDVIRAKHVVTNGSYVDNLHLSSGKPVRAHGQILRGVFVLKSSLREGMNRLMIVIPPEDSELQNPFAIQIVQLDVGAYACPKGYFLVQISMPLPLAWFQQEEKQRELMQTAIRRLILSSEAKKQQKQSKMKTETATTQSETDAGTDIDVSEAKTASWSDRIAWRAMFTMDHLASGDIDASTKTTNLPTNAWVCETSMEDLETVSPLEIHLESASANARAIFEALCPGEPFLPKSASAEQAEQEEQESEEDAVLRAAQKLVQQTQVADEQPQDSTAADTVAETQEEAADTNT</sequence>
<dbReference type="Gene3D" id="3.30.519.10">
    <property type="entry name" value="Guanine Nucleotide Dissociation Inhibitor, domain 2"/>
    <property type="match status" value="1"/>
</dbReference>
<feature type="compositionally biased region" description="Polar residues" evidence="2">
    <location>
        <begin position="634"/>
        <end position="649"/>
    </location>
</feature>
<feature type="region of interest" description="Disordered" evidence="2">
    <location>
        <begin position="634"/>
        <end position="664"/>
    </location>
</feature>
<feature type="region of interest" description="Disordered" evidence="2">
    <location>
        <begin position="605"/>
        <end position="624"/>
    </location>
</feature>
<proteinExistence type="inferred from homology"/>